<protein>
    <submittedName>
        <fullName evidence="1">Uncharacterized protein</fullName>
    </submittedName>
</protein>
<sequence>MLKRCRNFERDCQLRCRPRHASAAQRYEVYPKSLAHLHILLLAPSSTLTNLTRASNYRMFGINICKEVKADIERAYVSQVRYLLYLPIWIEIAMVQTN</sequence>
<keyword evidence="2" id="KW-1185">Reference proteome</keyword>
<evidence type="ECO:0000313" key="2">
    <source>
        <dbReference type="Proteomes" id="UP000499080"/>
    </source>
</evidence>
<reference evidence="1 2" key="1">
    <citation type="journal article" date="2019" name="Sci. Rep.">
        <title>Orb-weaving spider Araneus ventricosus genome elucidates the spidroin gene catalogue.</title>
        <authorList>
            <person name="Kono N."/>
            <person name="Nakamura H."/>
            <person name="Ohtoshi R."/>
            <person name="Moran D.A.P."/>
            <person name="Shinohara A."/>
            <person name="Yoshida Y."/>
            <person name="Fujiwara M."/>
            <person name="Mori M."/>
            <person name="Tomita M."/>
            <person name="Arakawa K."/>
        </authorList>
    </citation>
    <scope>NUCLEOTIDE SEQUENCE [LARGE SCALE GENOMIC DNA]</scope>
</reference>
<dbReference type="AlphaFoldDB" id="A0A4Y2R3T5"/>
<organism evidence="1 2">
    <name type="scientific">Araneus ventricosus</name>
    <name type="common">Orbweaver spider</name>
    <name type="synonym">Epeira ventricosa</name>
    <dbReference type="NCBI Taxonomy" id="182803"/>
    <lineage>
        <taxon>Eukaryota</taxon>
        <taxon>Metazoa</taxon>
        <taxon>Ecdysozoa</taxon>
        <taxon>Arthropoda</taxon>
        <taxon>Chelicerata</taxon>
        <taxon>Arachnida</taxon>
        <taxon>Araneae</taxon>
        <taxon>Araneomorphae</taxon>
        <taxon>Entelegynae</taxon>
        <taxon>Araneoidea</taxon>
        <taxon>Araneidae</taxon>
        <taxon>Araneus</taxon>
    </lineage>
</organism>
<proteinExistence type="predicted"/>
<accession>A0A4Y2R3T5</accession>
<name>A0A4Y2R3T5_ARAVE</name>
<dbReference type="EMBL" id="BGPR01142387">
    <property type="protein sequence ID" value="GBN70337.1"/>
    <property type="molecule type" value="Genomic_DNA"/>
</dbReference>
<comment type="caution">
    <text evidence="1">The sequence shown here is derived from an EMBL/GenBank/DDBJ whole genome shotgun (WGS) entry which is preliminary data.</text>
</comment>
<evidence type="ECO:0000313" key="1">
    <source>
        <dbReference type="EMBL" id="GBN70337.1"/>
    </source>
</evidence>
<gene>
    <name evidence="1" type="ORF">AVEN_255964_1</name>
</gene>
<dbReference type="Proteomes" id="UP000499080">
    <property type="component" value="Unassembled WGS sequence"/>
</dbReference>